<dbReference type="EMBL" id="QMFY01000009">
    <property type="protein sequence ID" value="RAV99717.1"/>
    <property type="molecule type" value="Genomic_DNA"/>
</dbReference>
<comment type="caution">
    <text evidence="2">The sequence shown here is derived from an EMBL/GenBank/DDBJ whole genome shotgun (WGS) entry which is preliminary data.</text>
</comment>
<accession>A0A364XZG4</accession>
<proteinExistence type="predicted"/>
<sequence length="293" mass="32847">MDLNYSSVKNKNGYIAFSGIALLLVMAIACMPDPLPVKGLPTVKQQIVVSTQIIPDESLVVLLTKSFSALDADSDTDPEELLNEIGVNDAQVTVSGPAGTYRLNFLRFGFYGGINIPFEPGETYTLTVKSLSLGDVQATTTVQSQITFDQIDASLYFNGFDDTLAQVTYQFNDPPNKNYYMINVQEVEQEDIIQNAINPNAYTKIMTDEDFQGQNFGETFRVFPREYEPGDTIAVTLSNISSEYYDFIEKRIDNRYSFIEFLGEPVNYPSNVVGGKGFFNLYIPDIRFFVLEE</sequence>
<keyword evidence="1" id="KW-0812">Transmembrane</keyword>
<evidence type="ECO:0008006" key="4">
    <source>
        <dbReference type="Google" id="ProtNLM"/>
    </source>
</evidence>
<reference evidence="2 3" key="1">
    <citation type="submission" date="2018-06" db="EMBL/GenBank/DDBJ databases">
        <title>Chryseolinea flavus sp. nov., a member of the phylum Bacteroidetes isolated from soil.</title>
        <authorList>
            <person name="Li Y."/>
            <person name="Wang J."/>
        </authorList>
    </citation>
    <scope>NUCLEOTIDE SEQUENCE [LARGE SCALE GENOMIC DNA]</scope>
    <source>
        <strain evidence="2 3">SDU1-6</strain>
    </source>
</reference>
<dbReference type="OrthoDB" id="1077294at2"/>
<keyword evidence="1" id="KW-1133">Transmembrane helix</keyword>
<organism evidence="2 3">
    <name type="scientific">Pseudochryseolinea flava</name>
    <dbReference type="NCBI Taxonomy" id="2059302"/>
    <lineage>
        <taxon>Bacteria</taxon>
        <taxon>Pseudomonadati</taxon>
        <taxon>Bacteroidota</taxon>
        <taxon>Cytophagia</taxon>
        <taxon>Cytophagales</taxon>
        <taxon>Fulvivirgaceae</taxon>
        <taxon>Pseudochryseolinea</taxon>
    </lineage>
</organism>
<keyword evidence="3" id="KW-1185">Reference proteome</keyword>
<dbReference type="Pfam" id="PF14054">
    <property type="entry name" value="DUF4249"/>
    <property type="match status" value="1"/>
</dbReference>
<name>A0A364XZG4_9BACT</name>
<evidence type="ECO:0000313" key="2">
    <source>
        <dbReference type="EMBL" id="RAV99717.1"/>
    </source>
</evidence>
<gene>
    <name evidence="2" type="ORF">DQQ10_16815</name>
</gene>
<evidence type="ECO:0000313" key="3">
    <source>
        <dbReference type="Proteomes" id="UP000251889"/>
    </source>
</evidence>
<keyword evidence="1" id="KW-0472">Membrane</keyword>
<protein>
    <recommendedName>
        <fullName evidence="4">DUF4249 domain-containing protein</fullName>
    </recommendedName>
</protein>
<feature type="transmembrane region" description="Helical" evidence="1">
    <location>
        <begin position="12"/>
        <end position="31"/>
    </location>
</feature>
<dbReference type="AlphaFoldDB" id="A0A364XZG4"/>
<evidence type="ECO:0000256" key="1">
    <source>
        <dbReference type="SAM" id="Phobius"/>
    </source>
</evidence>
<dbReference type="InterPro" id="IPR025345">
    <property type="entry name" value="DUF4249"/>
</dbReference>
<dbReference type="Proteomes" id="UP000251889">
    <property type="component" value="Unassembled WGS sequence"/>
</dbReference>